<dbReference type="Proteomes" id="UP000011016">
    <property type="component" value="Unassembled WGS sequence"/>
</dbReference>
<feature type="region of interest" description="Disordered" evidence="1">
    <location>
        <begin position="1"/>
        <end position="35"/>
    </location>
</feature>
<feature type="region of interest" description="Disordered" evidence="1">
    <location>
        <begin position="196"/>
        <end position="256"/>
    </location>
</feature>
<name>I7LCR3_9CORY</name>
<keyword evidence="2" id="KW-0472">Membrane</keyword>
<dbReference type="EMBL" id="CAJZ01000215">
    <property type="protein sequence ID" value="CCI84179.1"/>
    <property type="molecule type" value="Genomic_DNA"/>
</dbReference>
<feature type="compositionally biased region" description="Basic residues" evidence="1">
    <location>
        <begin position="1"/>
        <end position="30"/>
    </location>
</feature>
<sequence length="380" mass="39333">MARRRGGAHHHPGRGPGRRGRIGRAARRRGGGGAVTSLKEQTREFSDDALTITVLETATVFDGPDTVYRYDLPAAGIVTGWALDGVVDQVKQMYSLSWPDVEIVVDAAPEPTEALVTALLNKGAAAYPAEAIREAAAEEERAAADPDLTVVRRSDPPGAATRLAMGNRGFVVLAACAAGALLALCGWLLISSGAAPPGAPAAPAGEAAPATTPPASRGPGGQREDADPQTAPENPDPDASDAGENRGPGGGPREVGEFVVDVPAGFRVGPGGDGAELLEDPDGRLRVYLSAADAGGLELEDALVELNGAIREDEALEFLPGGEQGSRITYLERPGDGSEVRWTTWLTDGRHVSVGCHTPAEPGEEELAACERIAASTRLR</sequence>
<evidence type="ECO:0000256" key="2">
    <source>
        <dbReference type="SAM" id="Phobius"/>
    </source>
</evidence>
<dbReference type="InterPro" id="IPR023840">
    <property type="entry name" value="T7SS_Rv3446c"/>
</dbReference>
<keyword evidence="2" id="KW-1133">Transmembrane helix</keyword>
<evidence type="ECO:0000313" key="4">
    <source>
        <dbReference type="Proteomes" id="UP000011016"/>
    </source>
</evidence>
<comment type="caution">
    <text evidence="3">The sequence shown here is derived from an EMBL/GenBank/DDBJ whole genome shotgun (WGS) entry which is preliminary data.</text>
</comment>
<evidence type="ECO:0008006" key="5">
    <source>
        <dbReference type="Google" id="ProtNLM"/>
    </source>
</evidence>
<proteinExistence type="predicted"/>
<accession>I7LCR3</accession>
<reference evidence="3 4" key="1">
    <citation type="journal article" date="2012" name="J. Bacteriol.">
        <title>Draft Genome Sequence of Turicella otitidis ATCC 51513, Isolated from Middle Ear Fluid from a Child with Otitis Media.</title>
        <authorList>
            <person name="Brinkrolf K."/>
            <person name="Schneider J."/>
            <person name="Knecht M."/>
            <person name="Ruckert C."/>
            <person name="Tauch A."/>
        </authorList>
    </citation>
    <scope>NUCLEOTIDE SEQUENCE [LARGE SCALE GENOMIC DNA]</scope>
    <source>
        <strain evidence="3 4">ATCC 51513</strain>
    </source>
</reference>
<dbReference type="NCBIfam" id="TIGR03931">
    <property type="entry name" value="T7SS_Rv3446c"/>
    <property type="match status" value="1"/>
</dbReference>
<dbReference type="AlphaFoldDB" id="I7LCR3"/>
<evidence type="ECO:0000256" key="1">
    <source>
        <dbReference type="SAM" id="MobiDB-lite"/>
    </source>
</evidence>
<protein>
    <recommendedName>
        <fullName evidence="5">Type VII secretion-associated protein</fullName>
    </recommendedName>
</protein>
<evidence type="ECO:0000313" key="3">
    <source>
        <dbReference type="EMBL" id="CCI84179.1"/>
    </source>
</evidence>
<feature type="compositionally biased region" description="Low complexity" evidence="1">
    <location>
        <begin position="196"/>
        <end position="217"/>
    </location>
</feature>
<feature type="transmembrane region" description="Helical" evidence="2">
    <location>
        <begin position="170"/>
        <end position="190"/>
    </location>
</feature>
<keyword evidence="2" id="KW-0812">Transmembrane</keyword>
<gene>
    <name evidence="3" type="ORF">BN46_1467</name>
</gene>
<organism evidence="3 4">
    <name type="scientific">Corynebacterium otitidis ATCC 51513</name>
    <dbReference type="NCBI Taxonomy" id="883169"/>
    <lineage>
        <taxon>Bacteria</taxon>
        <taxon>Bacillati</taxon>
        <taxon>Actinomycetota</taxon>
        <taxon>Actinomycetes</taxon>
        <taxon>Mycobacteriales</taxon>
        <taxon>Corynebacteriaceae</taxon>
        <taxon>Corynebacterium</taxon>
    </lineage>
</organism>